<dbReference type="InterPro" id="IPR025293">
    <property type="entry name" value="YfiR/HmsC-like"/>
</dbReference>
<dbReference type="Pfam" id="PF13689">
    <property type="entry name" value="DUF4154"/>
    <property type="match status" value="1"/>
</dbReference>
<dbReference type="Proteomes" id="UP000753724">
    <property type="component" value="Unassembled WGS sequence"/>
</dbReference>
<organism evidence="1 2">
    <name type="scientific">Novosphingobium ovatum</name>
    <dbReference type="NCBI Taxonomy" id="1908523"/>
    <lineage>
        <taxon>Bacteria</taxon>
        <taxon>Pseudomonadati</taxon>
        <taxon>Pseudomonadota</taxon>
        <taxon>Alphaproteobacteria</taxon>
        <taxon>Sphingomonadales</taxon>
        <taxon>Sphingomonadaceae</taxon>
        <taxon>Novosphingobium</taxon>
    </lineage>
</organism>
<protein>
    <submittedName>
        <fullName evidence="1">DUF4154 domain-containing protein</fullName>
    </submittedName>
</protein>
<evidence type="ECO:0000313" key="2">
    <source>
        <dbReference type="Proteomes" id="UP000753724"/>
    </source>
</evidence>
<comment type="caution">
    <text evidence="1">The sequence shown here is derived from an EMBL/GenBank/DDBJ whole genome shotgun (WGS) entry which is preliminary data.</text>
</comment>
<dbReference type="EMBL" id="JAAAPO010000004">
    <property type="protein sequence ID" value="NBC37116.1"/>
    <property type="molecule type" value="Genomic_DNA"/>
</dbReference>
<sequence>MRARRFHRAMRVAVLAMLGGGLICLTPAPVAANGGNGVKAAMIYNILRFMTLPDARPRVRLCVRRADELAPDLLSLNGEPVGAGQLEVVPLANLTDARGCDALYVGNAPITSAPAPGRGQVLIGDGGHFAEDGGTVGLISFGGQTRFAINARVAAHSGVRISSQVMRLAARIVN</sequence>
<keyword evidence="2" id="KW-1185">Reference proteome</keyword>
<gene>
    <name evidence="1" type="ORF">GTZ99_11160</name>
</gene>
<name>A0ABW9XF10_9SPHN</name>
<dbReference type="RefSeq" id="WP_161718881.1">
    <property type="nucleotide sequence ID" value="NZ_JAAAPO010000004.1"/>
</dbReference>
<proteinExistence type="predicted"/>
<accession>A0ABW9XF10</accession>
<evidence type="ECO:0000313" key="1">
    <source>
        <dbReference type="EMBL" id="NBC37116.1"/>
    </source>
</evidence>
<reference evidence="2" key="1">
    <citation type="submission" date="2020-01" db="EMBL/GenBank/DDBJ databases">
        <title>Sphingomonas sp. strain CSW-10.</title>
        <authorList>
            <person name="Chen W.-M."/>
        </authorList>
    </citation>
    <scope>NUCLEOTIDE SEQUENCE [LARGE SCALE GENOMIC DNA]</scope>
    <source>
        <strain evidence="2">FSY-8</strain>
    </source>
</reference>